<keyword evidence="2 5" id="KW-0812">Transmembrane</keyword>
<evidence type="ECO:0000313" key="8">
    <source>
        <dbReference type="Proteomes" id="UP000003174"/>
    </source>
</evidence>
<dbReference type="InterPro" id="IPR051533">
    <property type="entry name" value="WaaL-like"/>
</dbReference>
<feature type="transmembrane region" description="Helical" evidence="5">
    <location>
        <begin position="81"/>
        <end position="99"/>
    </location>
</feature>
<evidence type="ECO:0000256" key="5">
    <source>
        <dbReference type="SAM" id="Phobius"/>
    </source>
</evidence>
<dbReference type="PANTHER" id="PTHR37422">
    <property type="entry name" value="TEICHURONIC ACID BIOSYNTHESIS PROTEIN TUAE"/>
    <property type="match status" value="1"/>
</dbReference>
<name>C0EUR9_9FIRM</name>
<dbReference type="GO" id="GO:0016020">
    <property type="term" value="C:membrane"/>
    <property type="evidence" value="ECO:0007669"/>
    <property type="project" value="UniProtKB-SubCell"/>
</dbReference>
<feature type="transmembrane region" description="Helical" evidence="5">
    <location>
        <begin position="7"/>
        <end position="25"/>
    </location>
</feature>
<dbReference type="Pfam" id="PF04932">
    <property type="entry name" value="Wzy_C"/>
    <property type="match status" value="1"/>
</dbReference>
<keyword evidence="4 5" id="KW-0472">Membrane</keyword>
<feature type="domain" description="O-antigen ligase-related" evidence="6">
    <location>
        <begin position="184"/>
        <end position="329"/>
    </location>
</feature>
<dbReference type="EMBL" id="ACEP01000056">
    <property type="protein sequence ID" value="EEG36993.1"/>
    <property type="molecule type" value="Genomic_DNA"/>
</dbReference>
<feature type="transmembrane region" description="Helical" evidence="5">
    <location>
        <begin position="175"/>
        <end position="193"/>
    </location>
</feature>
<reference evidence="7 8" key="2">
    <citation type="submission" date="2009-02" db="EMBL/GenBank/DDBJ databases">
        <title>Draft genome sequence of Eubacterium hallii (DSM 3353).</title>
        <authorList>
            <person name="Sudarsanam P."/>
            <person name="Ley R."/>
            <person name="Guruge J."/>
            <person name="Turnbaugh P.J."/>
            <person name="Mahowald M."/>
            <person name="Liep D."/>
            <person name="Gordon J."/>
        </authorList>
    </citation>
    <scope>NUCLEOTIDE SEQUENCE [LARGE SCALE GENOMIC DNA]</scope>
    <source>
        <strain evidence="7 8">DSM 3353</strain>
    </source>
</reference>
<dbReference type="PANTHER" id="PTHR37422:SF13">
    <property type="entry name" value="LIPOPOLYSACCHARIDE BIOSYNTHESIS PROTEIN PA4999-RELATED"/>
    <property type="match status" value="1"/>
</dbReference>
<gene>
    <name evidence="7" type="ORF">EUBHAL_01157</name>
</gene>
<sequence length="417" mass="48112">MKISYKQITYTVIVVFFSVALNPEWSANPILWWLSFFSVLAVISIANSFKINFKINLFKIWLISFGGMCSISIIYAINRSVSFDCIKTLVILFIILFLVDEEIDSQDELETYMKLFLISLFIMMIYVLVKVDLKSFQLAQHGEATTGLWNGNDVGMKCALFIIVMLYFLNNNTKIIQRIVVLISMVIPVVLLYYTASRKAFLMVVLGISLFYYLKHPNKKIRNLIVIFMSIYFLYILIMNNDVLYNAIGWRIEGALALVNKSGKVDSSALLRKKYIDVGIAAWKKSTVLGYGIDNFRIINLTATGHLTYSHNNFIEMLVGVGGMGFLIYYFYYIKLLYEYLRIYLKHHATQILNVMTICFILMFAMQFAVVSYNAMEQGLVILFMSKAVEFNKKNENYAVLQKKGRRRGEVNVYSNI</sequence>
<feature type="transmembrane region" description="Helical" evidence="5">
    <location>
        <begin position="199"/>
        <end position="214"/>
    </location>
</feature>
<feature type="transmembrane region" description="Helical" evidence="5">
    <location>
        <begin position="31"/>
        <end position="49"/>
    </location>
</feature>
<evidence type="ECO:0000256" key="2">
    <source>
        <dbReference type="ARBA" id="ARBA00022692"/>
    </source>
</evidence>
<feature type="transmembrane region" description="Helical" evidence="5">
    <location>
        <begin position="352"/>
        <end position="376"/>
    </location>
</feature>
<feature type="transmembrane region" description="Helical" evidence="5">
    <location>
        <begin position="149"/>
        <end position="168"/>
    </location>
</feature>
<dbReference type="RefSeq" id="WP_005345841.1">
    <property type="nucleotide sequence ID" value="NZ_ACEP01000056.1"/>
</dbReference>
<accession>C0EUR9</accession>
<comment type="caution">
    <text evidence="7">The sequence shown here is derived from an EMBL/GenBank/DDBJ whole genome shotgun (WGS) entry which is preliminary data.</text>
</comment>
<feature type="transmembrane region" description="Helical" evidence="5">
    <location>
        <begin position="221"/>
        <end position="238"/>
    </location>
</feature>
<reference evidence="7 8" key="1">
    <citation type="submission" date="2009-01" db="EMBL/GenBank/DDBJ databases">
        <authorList>
            <person name="Fulton L."/>
            <person name="Clifton S."/>
            <person name="Fulton B."/>
            <person name="Xu J."/>
            <person name="Minx P."/>
            <person name="Pepin K.H."/>
            <person name="Johnson M."/>
            <person name="Bhonagiri V."/>
            <person name="Nash W.E."/>
            <person name="Mardis E.R."/>
            <person name="Wilson R.K."/>
        </authorList>
    </citation>
    <scope>NUCLEOTIDE SEQUENCE [LARGE SCALE GENOMIC DNA]</scope>
    <source>
        <strain evidence="7 8">DSM 3353</strain>
    </source>
</reference>
<evidence type="ECO:0000259" key="6">
    <source>
        <dbReference type="Pfam" id="PF04932"/>
    </source>
</evidence>
<feature type="transmembrane region" description="Helical" evidence="5">
    <location>
        <begin position="314"/>
        <end position="332"/>
    </location>
</feature>
<organism evidence="7 8">
    <name type="scientific">Anaerobutyricum hallii DSM 3353</name>
    <dbReference type="NCBI Taxonomy" id="411469"/>
    <lineage>
        <taxon>Bacteria</taxon>
        <taxon>Bacillati</taxon>
        <taxon>Bacillota</taxon>
        <taxon>Clostridia</taxon>
        <taxon>Lachnospirales</taxon>
        <taxon>Lachnospiraceae</taxon>
        <taxon>Anaerobutyricum</taxon>
    </lineage>
</organism>
<proteinExistence type="predicted"/>
<dbReference type="eggNOG" id="COG3307">
    <property type="taxonomic scope" value="Bacteria"/>
</dbReference>
<evidence type="ECO:0000313" key="7">
    <source>
        <dbReference type="EMBL" id="EEG36993.1"/>
    </source>
</evidence>
<dbReference type="AlphaFoldDB" id="C0EUR9"/>
<dbReference type="GeneID" id="75047148"/>
<evidence type="ECO:0000256" key="1">
    <source>
        <dbReference type="ARBA" id="ARBA00004141"/>
    </source>
</evidence>
<evidence type="ECO:0000256" key="4">
    <source>
        <dbReference type="ARBA" id="ARBA00023136"/>
    </source>
</evidence>
<protein>
    <submittedName>
        <fullName evidence="7">O-antigen polymerase</fullName>
    </submittedName>
</protein>
<dbReference type="Proteomes" id="UP000003174">
    <property type="component" value="Unassembled WGS sequence"/>
</dbReference>
<keyword evidence="3 5" id="KW-1133">Transmembrane helix</keyword>
<feature type="transmembrane region" description="Helical" evidence="5">
    <location>
        <begin position="56"/>
        <end position="75"/>
    </location>
</feature>
<comment type="subcellular location">
    <subcellularLocation>
        <location evidence="1">Membrane</location>
        <topology evidence="1">Multi-pass membrane protein</topology>
    </subcellularLocation>
</comment>
<feature type="transmembrane region" description="Helical" evidence="5">
    <location>
        <begin position="111"/>
        <end position="129"/>
    </location>
</feature>
<evidence type="ECO:0000256" key="3">
    <source>
        <dbReference type="ARBA" id="ARBA00022989"/>
    </source>
</evidence>
<dbReference type="InterPro" id="IPR007016">
    <property type="entry name" value="O-antigen_ligase-rel_domated"/>
</dbReference>